<keyword evidence="3" id="KW-1185">Reference proteome</keyword>
<keyword evidence="1" id="KW-1133">Transmembrane helix</keyword>
<feature type="transmembrane region" description="Helical" evidence="1">
    <location>
        <begin position="33"/>
        <end position="58"/>
    </location>
</feature>
<dbReference type="Pfam" id="PF04306">
    <property type="entry name" value="DUF456"/>
    <property type="match status" value="1"/>
</dbReference>
<dbReference type="PANTHER" id="PTHR39165:SF1">
    <property type="entry name" value="DUF456 DOMAIN-CONTAINING PROTEIN"/>
    <property type="match status" value="1"/>
</dbReference>
<comment type="caution">
    <text evidence="2">The sequence shown here is derived from an EMBL/GenBank/DDBJ whole genome shotgun (WGS) entry which is preliminary data.</text>
</comment>
<gene>
    <name evidence="2" type="ORF">P378_14275</name>
</gene>
<dbReference type="InterPro" id="IPR007403">
    <property type="entry name" value="DUF456"/>
</dbReference>
<dbReference type="Proteomes" id="UP000222564">
    <property type="component" value="Unassembled WGS sequence"/>
</dbReference>
<accession>A0A2C6MEI7</accession>
<protein>
    <recommendedName>
        <fullName evidence="4">DUF456 domain-containing protein</fullName>
    </recommendedName>
</protein>
<sequence length="62" mass="6603">MGPLGILLGPFLGAVTGEFLARRNMDQAVRAGVGTLVGFLGGALLKLVIQTLMLVWFFSVIR</sequence>
<dbReference type="PANTHER" id="PTHR39165">
    <property type="entry name" value="IG HYPOTHETICAL 17883"/>
    <property type="match status" value="1"/>
</dbReference>
<proteinExistence type="predicted"/>
<reference evidence="2 3" key="1">
    <citation type="submission" date="2013-09" db="EMBL/GenBank/DDBJ databases">
        <title>Biodegradation of hydrocarbons in the deep terrestrial subsurface : characterization of a microbial consortium composed of two Desulfotomaculum species originating from a deep geological formation.</title>
        <authorList>
            <person name="Aullo T."/>
            <person name="Berlendis S."/>
            <person name="Lascourreges J.-F."/>
            <person name="Dessort D."/>
            <person name="Saint-Laurent S."/>
            <person name="Schraauwers B."/>
            <person name="Mas J."/>
            <person name="Magot M."/>
            <person name="Ranchou-Peyruse A."/>
        </authorList>
    </citation>
    <scope>NUCLEOTIDE SEQUENCE [LARGE SCALE GENOMIC DNA]</scope>
    <source>
        <strain evidence="2 3">Bs107</strain>
    </source>
</reference>
<evidence type="ECO:0000313" key="2">
    <source>
        <dbReference type="EMBL" id="PHJ37726.1"/>
    </source>
</evidence>
<dbReference type="EMBL" id="AWQQ01000086">
    <property type="protein sequence ID" value="PHJ37726.1"/>
    <property type="molecule type" value="Genomic_DNA"/>
</dbReference>
<evidence type="ECO:0008006" key="4">
    <source>
        <dbReference type="Google" id="ProtNLM"/>
    </source>
</evidence>
<name>A0A2C6MEI7_9FIRM</name>
<keyword evidence="1" id="KW-0812">Transmembrane</keyword>
<dbReference type="AlphaFoldDB" id="A0A2C6MEI7"/>
<organism evidence="2 3">
    <name type="scientific">Desulforamulus profundi</name>
    <dbReference type="NCBI Taxonomy" id="1383067"/>
    <lineage>
        <taxon>Bacteria</taxon>
        <taxon>Bacillati</taxon>
        <taxon>Bacillota</taxon>
        <taxon>Clostridia</taxon>
        <taxon>Eubacteriales</taxon>
        <taxon>Peptococcaceae</taxon>
        <taxon>Desulforamulus</taxon>
    </lineage>
</organism>
<evidence type="ECO:0000313" key="3">
    <source>
        <dbReference type="Proteomes" id="UP000222564"/>
    </source>
</evidence>
<evidence type="ECO:0000256" key="1">
    <source>
        <dbReference type="SAM" id="Phobius"/>
    </source>
</evidence>
<keyword evidence="1" id="KW-0472">Membrane</keyword>